<comment type="cofactor">
    <cofactor evidence="4">
        <name>Fe(2+)</name>
        <dbReference type="ChEBI" id="CHEBI:29033"/>
    </cofactor>
    <text evidence="4">Binds 1 Fe(2+) ion per subunit.</text>
</comment>
<evidence type="ECO:0000256" key="4">
    <source>
        <dbReference type="PIRSR" id="PIRSR604294-1"/>
    </source>
</evidence>
<reference evidence="5 6" key="1">
    <citation type="journal article" date="2020" name="Microb. Ecol.">
        <title>Ecogenomics of the Marine Benthic Filamentous Cyanobacterium Adonisia.</title>
        <authorList>
            <person name="Walter J.M."/>
            <person name="Coutinho F.H."/>
            <person name="Leomil L."/>
            <person name="Hargreaves P.I."/>
            <person name="Campeao M.E."/>
            <person name="Vieira V.V."/>
            <person name="Silva B.S."/>
            <person name="Fistarol G.O."/>
            <person name="Salomon P.S."/>
            <person name="Sawabe T."/>
            <person name="Mino S."/>
            <person name="Hosokawa M."/>
            <person name="Miyashita H."/>
            <person name="Maruyama F."/>
            <person name="van Verk M.C."/>
            <person name="Dutilh B.E."/>
            <person name="Thompson C.C."/>
            <person name="Thompson F.L."/>
        </authorList>
    </citation>
    <scope>NUCLEOTIDE SEQUENCE [LARGE SCALE GENOMIC DNA]</scope>
    <source>
        <strain evidence="5 6">CCMR0081</strain>
    </source>
</reference>
<dbReference type="Proteomes" id="UP000481033">
    <property type="component" value="Unassembled WGS sequence"/>
</dbReference>
<dbReference type="AlphaFoldDB" id="A0A6M0RPP0"/>
<accession>A0A6M0RPP0</accession>
<comment type="caution">
    <text evidence="5">The sequence shown here is derived from an EMBL/GenBank/DDBJ whole genome shotgun (WGS) entry which is preliminary data.</text>
</comment>
<organism evidence="5 6">
    <name type="scientific">Adonisia turfae CCMR0081</name>
    <dbReference type="NCBI Taxonomy" id="2292702"/>
    <lineage>
        <taxon>Bacteria</taxon>
        <taxon>Bacillati</taxon>
        <taxon>Cyanobacteriota</taxon>
        <taxon>Adonisia</taxon>
        <taxon>Adonisia turfae</taxon>
    </lineage>
</organism>
<keyword evidence="5" id="KW-0560">Oxidoreductase</keyword>
<evidence type="ECO:0000313" key="6">
    <source>
        <dbReference type="Proteomes" id="UP000481033"/>
    </source>
</evidence>
<dbReference type="GO" id="GO:0016121">
    <property type="term" value="P:carotene catabolic process"/>
    <property type="evidence" value="ECO:0007669"/>
    <property type="project" value="TreeGrafter"/>
</dbReference>
<dbReference type="InterPro" id="IPR004294">
    <property type="entry name" value="Carotenoid_Oase"/>
</dbReference>
<evidence type="ECO:0000256" key="3">
    <source>
        <dbReference type="ARBA" id="ARBA00023004"/>
    </source>
</evidence>
<feature type="binding site" evidence="4">
    <location>
        <position position="208"/>
    </location>
    <ligand>
        <name>Fe cation</name>
        <dbReference type="ChEBI" id="CHEBI:24875"/>
        <note>catalytic</note>
    </ligand>
</feature>
<dbReference type="GO" id="GO:0046872">
    <property type="term" value="F:metal ion binding"/>
    <property type="evidence" value="ECO:0007669"/>
    <property type="project" value="UniProtKB-KW"/>
</dbReference>
<keyword evidence="2 4" id="KW-0479">Metal-binding</keyword>
<dbReference type="Pfam" id="PF03055">
    <property type="entry name" value="RPE65"/>
    <property type="match status" value="1"/>
</dbReference>
<dbReference type="PANTHER" id="PTHR10543:SF138">
    <property type="entry name" value="CAROTENOID OXYGENASE"/>
    <property type="match status" value="1"/>
</dbReference>
<proteinExistence type="inferred from homology"/>
<name>A0A6M0RPP0_9CYAN</name>
<evidence type="ECO:0000256" key="1">
    <source>
        <dbReference type="ARBA" id="ARBA00006787"/>
    </source>
</evidence>
<sequence>MITDQGPVNADQIVWGKRDDRLRQAQKAAWFGAFRSQRAEFSYEITEIEGLLPEALLNSTWFHNGPSGFERGNQRVNHFLDGDGYLCRIAFRDDGRVFFDSRFVQTAEFVQEEQADRFLFRSTFGTRKPQDNLLELYLKNPANVNAVAWGDRLLAMYEAGLPYQVNPHTLDTIGSQNVQGQLVSQSLPKSRWQTLQRFAQGQWATTAHPHGDPVRDRIILWHWAAQLKGLTIAIVEYDRQWQECTRSQFQIPGAMVNPHDFALTPTYYVFVENRLTFNPLPFILGRQSPADCLQLQTNQPTRIHLVPRPDGPMAGQPVQIVETSPWFSIHQACAYDQPDGSVVVYSAGWPEAGLEQGFLSSWQGYAPDFDVIAPTYLWQTTIQPQQGTVNHQVVLENYCIEYPCCHPQYETQAVRYLYMTYSNRVGESSPPVGYLKVDLHTQKSQIWMEDGLSFTDEPVFVPAGGDEEDGWLVGMVYDHAKERSSLVILNAKDLAAGPVCRLWLNHRLVPGLHGSWVPNYYGPR</sequence>
<dbReference type="EMBL" id="QXHD01000004">
    <property type="protein sequence ID" value="NEZ57661.1"/>
    <property type="molecule type" value="Genomic_DNA"/>
</dbReference>
<keyword evidence="3 4" id="KW-0408">Iron</keyword>
<feature type="binding site" evidence="4">
    <location>
        <position position="330"/>
    </location>
    <ligand>
        <name>Fe cation</name>
        <dbReference type="ChEBI" id="CHEBI:24875"/>
        <note>catalytic</note>
    </ligand>
</feature>
<evidence type="ECO:0000256" key="2">
    <source>
        <dbReference type="ARBA" id="ARBA00022723"/>
    </source>
</evidence>
<feature type="binding site" evidence="4">
    <location>
        <position position="259"/>
    </location>
    <ligand>
        <name>Fe cation</name>
        <dbReference type="ChEBI" id="CHEBI:24875"/>
        <note>catalytic</note>
    </ligand>
</feature>
<gene>
    <name evidence="5" type="ORF">DXZ20_18740</name>
</gene>
<evidence type="ECO:0000313" key="5">
    <source>
        <dbReference type="EMBL" id="NEZ57661.1"/>
    </source>
</evidence>
<dbReference type="RefSeq" id="WP_163699788.1">
    <property type="nucleotide sequence ID" value="NZ_QXHD01000004.1"/>
</dbReference>
<comment type="similarity">
    <text evidence="1">Belongs to the carotenoid oxygenase family.</text>
</comment>
<keyword evidence="6" id="KW-1185">Reference proteome</keyword>
<protein>
    <submittedName>
        <fullName evidence="5">Lignostilbene-alpha,beta-dioxygenase</fullName>
    </submittedName>
</protein>
<keyword evidence="5" id="KW-0223">Dioxygenase</keyword>
<feature type="binding site" evidence="4">
    <location>
        <position position="513"/>
    </location>
    <ligand>
        <name>Fe cation</name>
        <dbReference type="ChEBI" id="CHEBI:24875"/>
        <note>catalytic</note>
    </ligand>
</feature>
<dbReference type="GO" id="GO:0010436">
    <property type="term" value="F:carotenoid dioxygenase activity"/>
    <property type="evidence" value="ECO:0007669"/>
    <property type="project" value="TreeGrafter"/>
</dbReference>
<dbReference type="PANTHER" id="PTHR10543">
    <property type="entry name" value="BETA-CAROTENE DIOXYGENASE"/>
    <property type="match status" value="1"/>
</dbReference>